<dbReference type="eggNOG" id="COG3315">
    <property type="taxonomic scope" value="Bacteria"/>
</dbReference>
<evidence type="ECO:0000256" key="3">
    <source>
        <dbReference type="ARBA" id="ARBA00022603"/>
    </source>
</evidence>
<comment type="caution">
    <text evidence="7">The sequence shown here is derived from an EMBL/GenBank/DDBJ whole genome shotgun (WGS) entry which is preliminary data.</text>
</comment>
<dbReference type="PANTHER" id="PTHR43619">
    <property type="entry name" value="S-ADENOSYL-L-METHIONINE-DEPENDENT METHYLTRANSFERASE YKTD-RELATED"/>
    <property type="match status" value="1"/>
</dbReference>
<dbReference type="AlphaFoldDB" id="F1YE19"/>
<comment type="function">
    <text evidence="1 6">Exhibits S-adenosyl-L-methionine-dependent methyltransferase activity.</text>
</comment>
<dbReference type="InterPro" id="IPR007213">
    <property type="entry name" value="Ppm1/Ppm2/Tcmp"/>
</dbReference>
<dbReference type="SUPFAM" id="SSF53335">
    <property type="entry name" value="S-adenosyl-L-methionine-dependent methyltransferases"/>
    <property type="match status" value="1"/>
</dbReference>
<sequence length="283" mass="29760">MDDMTDGPDTTAVRTALWRGLHGLIDDRPLVVDDPLGVLIAGVDDDWRSRPDMDPQRTSTNRASIVARARATEDLVAGSGVSQYVVLGAGLDTFAQRQAGAVTVFEVDAPATSAWKSARLSELGLRTDSLRLAPVDFEAGQSWLDAVVTAGLDPDLPTVVSMLGVTMYLTREAISETLRAAASLAPGSVTVFSYSRPIEMAPAEIQPILHVAAEGARASGHPWLSLLAPAEAVTLARDAGFVDAELVTSTDLHDRYFADRTDGLSPAGGEDLVIATVGPRGGA</sequence>
<accession>F1YE19</accession>
<dbReference type="EC" id="2.1.1.-" evidence="6"/>
<dbReference type="Gene3D" id="3.40.50.150">
    <property type="entry name" value="Vaccinia Virus protein VP39"/>
    <property type="match status" value="1"/>
</dbReference>
<reference evidence="7 8" key="1">
    <citation type="journal article" date="2011" name="J. Bacteriol.">
        <title>Draft Genome Sequence of Gordonia neofelifaecis NRRL B-59395, a Cholesterol-Degrading Actinomycete.</title>
        <authorList>
            <person name="Ge F."/>
            <person name="Li W."/>
            <person name="Chen G."/>
            <person name="Liu Y."/>
            <person name="Zhang G."/>
            <person name="Yong B."/>
            <person name="Wang Q."/>
            <person name="Wang N."/>
            <person name="Huang Z."/>
            <person name="Li W."/>
            <person name="Wang J."/>
            <person name="Wu C."/>
            <person name="Xie Q."/>
            <person name="Liu G."/>
        </authorList>
    </citation>
    <scope>NUCLEOTIDE SEQUENCE [LARGE SCALE GENOMIC DNA]</scope>
    <source>
        <strain evidence="7 8">NRRL B-59395</strain>
    </source>
</reference>
<organism evidence="7 8">
    <name type="scientific">Gordonia neofelifaecis NRRL B-59395</name>
    <dbReference type="NCBI Taxonomy" id="644548"/>
    <lineage>
        <taxon>Bacteria</taxon>
        <taxon>Bacillati</taxon>
        <taxon>Actinomycetota</taxon>
        <taxon>Actinomycetes</taxon>
        <taxon>Mycobacteriales</taxon>
        <taxon>Gordoniaceae</taxon>
        <taxon>Gordonia</taxon>
    </lineage>
</organism>
<protein>
    <recommendedName>
        <fullName evidence="6">S-adenosyl-L-methionine-dependent methyltransferase</fullName>
        <ecNumber evidence="6">2.1.1.-</ecNumber>
    </recommendedName>
</protein>
<keyword evidence="4" id="KW-0808">Transferase</keyword>
<dbReference type="PANTHER" id="PTHR43619:SF2">
    <property type="entry name" value="S-ADENOSYL-L-METHIONINE-DEPENDENT METHYLTRANSFERASES SUPERFAMILY PROTEIN"/>
    <property type="match status" value="1"/>
</dbReference>
<name>F1YE19_9ACTN</name>
<dbReference type="InterPro" id="IPR029063">
    <property type="entry name" value="SAM-dependent_MTases_sf"/>
</dbReference>
<keyword evidence="8" id="KW-1185">Reference proteome</keyword>
<dbReference type="STRING" id="644548.SCNU_02005"/>
<dbReference type="GO" id="GO:0032259">
    <property type="term" value="P:methylation"/>
    <property type="evidence" value="ECO:0007669"/>
    <property type="project" value="UniProtKB-KW"/>
</dbReference>
<proteinExistence type="inferred from homology"/>
<keyword evidence="3 6" id="KW-0489">Methyltransferase</keyword>
<evidence type="ECO:0000256" key="1">
    <source>
        <dbReference type="ARBA" id="ARBA00003907"/>
    </source>
</evidence>
<dbReference type="EMBL" id="AEUD01000001">
    <property type="protein sequence ID" value="EGD57109.1"/>
    <property type="molecule type" value="Genomic_DNA"/>
</dbReference>
<evidence type="ECO:0000313" key="8">
    <source>
        <dbReference type="Proteomes" id="UP000035065"/>
    </source>
</evidence>
<dbReference type="GO" id="GO:0008168">
    <property type="term" value="F:methyltransferase activity"/>
    <property type="evidence" value="ECO:0007669"/>
    <property type="project" value="UniProtKB-UniRule"/>
</dbReference>
<comment type="similarity">
    <text evidence="2 6">Belongs to the UPF0677 family.</text>
</comment>
<evidence type="ECO:0000256" key="2">
    <source>
        <dbReference type="ARBA" id="ARBA00008138"/>
    </source>
</evidence>
<evidence type="ECO:0000256" key="4">
    <source>
        <dbReference type="ARBA" id="ARBA00022679"/>
    </source>
</evidence>
<dbReference type="NCBIfam" id="TIGR00027">
    <property type="entry name" value="mthyl_TIGR00027"/>
    <property type="match status" value="1"/>
</dbReference>
<dbReference type="InterPro" id="IPR011610">
    <property type="entry name" value="SAM_mthyl_Trfase_ML2640-like"/>
</dbReference>
<evidence type="ECO:0000256" key="6">
    <source>
        <dbReference type="RuleBase" id="RU362030"/>
    </source>
</evidence>
<dbReference type="Proteomes" id="UP000035065">
    <property type="component" value="Unassembled WGS sequence"/>
</dbReference>
<evidence type="ECO:0000313" key="7">
    <source>
        <dbReference type="EMBL" id="EGD57109.1"/>
    </source>
</evidence>
<dbReference type="Pfam" id="PF04072">
    <property type="entry name" value="LCM"/>
    <property type="match status" value="1"/>
</dbReference>
<keyword evidence="5 6" id="KW-0949">S-adenosyl-L-methionine</keyword>
<evidence type="ECO:0000256" key="5">
    <source>
        <dbReference type="ARBA" id="ARBA00022691"/>
    </source>
</evidence>
<gene>
    <name evidence="7" type="ORF">SCNU_02005</name>
</gene>